<evidence type="ECO:0000256" key="4">
    <source>
        <dbReference type="ARBA" id="ARBA00021420"/>
    </source>
</evidence>
<dbReference type="Gene3D" id="3.30.450.40">
    <property type="match status" value="1"/>
</dbReference>
<keyword evidence="8" id="KW-0067">ATP-binding</keyword>
<dbReference type="PROSITE" id="PS50011">
    <property type="entry name" value="PROTEIN_KINASE_DOM"/>
    <property type="match status" value="1"/>
</dbReference>
<dbReference type="SMART" id="SM00044">
    <property type="entry name" value="CYCc"/>
    <property type="match status" value="1"/>
</dbReference>
<keyword evidence="11" id="KW-0115">cAMP biosynthesis</keyword>
<dbReference type="SUPFAM" id="SSF52540">
    <property type="entry name" value="P-loop containing nucleoside triphosphate hydrolases"/>
    <property type="match status" value="1"/>
</dbReference>
<dbReference type="SUPFAM" id="SSF56112">
    <property type="entry name" value="Protein kinase-like (PK-like)"/>
    <property type="match status" value="1"/>
</dbReference>
<dbReference type="Pfam" id="PF13191">
    <property type="entry name" value="AAA_16"/>
    <property type="match status" value="1"/>
</dbReference>
<evidence type="ECO:0000256" key="2">
    <source>
        <dbReference type="ARBA" id="ARBA00004167"/>
    </source>
</evidence>
<dbReference type="GO" id="GO:0005524">
    <property type="term" value="F:ATP binding"/>
    <property type="evidence" value="ECO:0007669"/>
    <property type="project" value="UniProtKB-KW"/>
</dbReference>
<dbReference type="Gene3D" id="3.40.50.300">
    <property type="entry name" value="P-loop containing nucleotide triphosphate hydrolases"/>
    <property type="match status" value="1"/>
</dbReference>
<dbReference type="InterPro" id="IPR011009">
    <property type="entry name" value="Kinase-like_dom_sf"/>
</dbReference>
<dbReference type="PROSITE" id="PS50125">
    <property type="entry name" value="GUANYLATE_CYCLASE_2"/>
    <property type="match status" value="1"/>
</dbReference>
<evidence type="ECO:0000256" key="9">
    <source>
        <dbReference type="ARBA" id="ARBA00022842"/>
    </source>
</evidence>
<keyword evidence="6" id="KW-0479">Metal-binding</keyword>
<comment type="subunit">
    <text evidence="16">Homodimer. Can also exist as monomer.</text>
</comment>
<dbReference type="RefSeq" id="WP_091654139.1">
    <property type="nucleotide sequence ID" value="NZ_FOVW01000006.1"/>
</dbReference>
<dbReference type="InterPro" id="IPR029787">
    <property type="entry name" value="Nucleotide_cyclase"/>
</dbReference>
<dbReference type="InterPro" id="IPR053159">
    <property type="entry name" value="Hybrid_Histidine_Kinase"/>
</dbReference>
<name>A0A1I5H249_9BACT</name>
<evidence type="ECO:0000256" key="7">
    <source>
        <dbReference type="ARBA" id="ARBA00022741"/>
    </source>
</evidence>
<dbReference type="SMART" id="SM00220">
    <property type="entry name" value="S_TKc"/>
    <property type="match status" value="1"/>
</dbReference>
<comment type="similarity">
    <text evidence="17">Belongs to the adenylyl cyclase class-4/guanylyl cyclase family.</text>
</comment>
<dbReference type="GO" id="GO:0005886">
    <property type="term" value="C:plasma membrane"/>
    <property type="evidence" value="ECO:0007669"/>
    <property type="project" value="UniProtKB-ARBA"/>
</dbReference>
<keyword evidence="12" id="KW-0472">Membrane</keyword>
<dbReference type="Gene3D" id="3.30.70.1230">
    <property type="entry name" value="Nucleotide cyclase"/>
    <property type="match status" value="1"/>
</dbReference>
<dbReference type="InterPro" id="IPR001054">
    <property type="entry name" value="A/G_cyclase"/>
</dbReference>
<evidence type="ECO:0000256" key="5">
    <source>
        <dbReference type="ARBA" id="ARBA00022692"/>
    </source>
</evidence>
<keyword evidence="22" id="KW-1185">Reference proteome</keyword>
<evidence type="ECO:0000259" key="19">
    <source>
        <dbReference type="PROSITE" id="PS50011"/>
    </source>
</evidence>
<feature type="domain" description="Protein kinase" evidence="19">
    <location>
        <begin position="1"/>
        <end position="260"/>
    </location>
</feature>
<reference evidence="22" key="1">
    <citation type="submission" date="2016-10" db="EMBL/GenBank/DDBJ databases">
        <authorList>
            <person name="Varghese N."/>
            <person name="Submissions S."/>
        </authorList>
    </citation>
    <scope>NUCLEOTIDE SEQUENCE [LARGE SCALE GENOMIC DNA]</scope>
    <source>
        <strain evidence="22">DSM 15282</strain>
    </source>
</reference>
<dbReference type="CDD" id="cd14014">
    <property type="entry name" value="STKc_PknB_like"/>
    <property type="match status" value="1"/>
</dbReference>
<evidence type="ECO:0000256" key="11">
    <source>
        <dbReference type="ARBA" id="ARBA00022998"/>
    </source>
</evidence>
<evidence type="ECO:0000256" key="8">
    <source>
        <dbReference type="ARBA" id="ARBA00022840"/>
    </source>
</evidence>
<dbReference type="GO" id="GO:0035556">
    <property type="term" value="P:intracellular signal transduction"/>
    <property type="evidence" value="ECO:0007669"/>
    <property type="project" value="InterPro"/>
</dbReference>
<dbReference type="InterPro" id="IPR029016">
    <property type="entry name" value="GAF-like_dom_sf"/>
</dbReference>
<dbReference type="InterPro" id="IPR000719">
    <property type="entry name" value="Prot_kinase_dom"/>
</dbReference>
<accession>A0A1I5H249</accession>
<gene>
    <name evidence="21" type="ORF">SAMN04488519_106226</name>
</gene>
<dbReference type="PANTHER" id="PTHR43642:SF1">
    <property type="entry name" value="HYBRID SIGNAL TRANSDUCTION HISTIDINE KINASE G"/>
    <property type="match status" value="1"/>
</dbReference>
<dbReference type="InterPro" id="IPR018297">
    <property type="entry name" value="A/G_cyclase_CS"/>
</dbReference>
<dbReference type="EC" id="4.6.1.1" evidence="3"/>
<dbReference type="GO" id="GO:0006171">
    <property type="term" value="P:cAMP biosynthetic process"/>
    <property type="evidence" value="ECO:0007669"/>
    <property type="project" value="UniProtKB-KW"/>
</dbReference>
<dbReference type="SUPFAM" id="SSF55073">
    <property type="entry name" value="Nucleotide cyclase"/>
    <property type="match status" value="1"/>
</dbReference>
<keyword evidence="10" id="KW-1133">Transmembrane helix</keyword>
<dbReference type="PANTHER" id="PTHR43642">
    <property type="entry name" value="HYBRID SIGNAL TRANSDUCTION HISTIDINE KINASE G"/>
    <property type="match status" value="1"/>
</dbReference>
<dbReference type="InterPro" id="IPR027417">
    <property type="entry name" value="P-loop_NTPase"/>
</dbReference>
<feature type="domain" description="Guanylate cyclase" evidence="20">
    <location>
        <begin position="1523"/>
        <end position="1654"/>
    </location>
</feature>
<dbReference type="InterPro" id="IPR041664">
    <property type="entry name" value="AAA_16"/>
</dbReference>
<dbReference type="Pfam" id="PF00069">
    <property type="entry name" value="Pkinase"/>
    <property type="match status" value="1"/>
</dbReference>
<dbReference type="GO" id="GO:0046872">
    <property type="term" value="F:metal ion binding"/>
    <property type="evidence" value="ECO:0007669"/>
    <property type="project" value="UniProtKB-KW"/>
</dbReference>
<evidence type="ECO:0000256" key="6">
    <source>
        <dbReference type="ARBA" id="ARBA00022723"/>
    </source>
</evidence>
<keyword evidence="5" id="KW-0812">Transmembrane</keyword>
<evidence type="ECO:0000313" key="21">
    <source>
        <dbReference type="EMBL" id="SFO42180.1"/>
    </source>
</evidence>
<comment type="subcellular location">
    <subcellularLocation>
        <location evidence="2">Membrane</location>
        <topology evidence="2">Single-pass membrane protein</topology>
    </subcellularLocation>
</comment>
<evidence type="ECO:0000313" key="22">
    <source>
        <dbReference type="Proteomes" id="UP000199564"/>
    </source>
</evidence>
<evidence type="ECO:0000256" key="3">
    <source>
        <dbReference type="ARBA" id="ARBA00012201"/>
    </source>
</evidence>
<evidence type="ECO:0000256" key="13">
    <source>
        <dbReference type="ARBA" id="ARBA00023239"/>
    </source>
</evidence>
<evidence type="ECO:0000256" key="14">
    <source>
        <dbReference type="ARBA" id="ARBA00032597"/>
    </source>
</evidence>
<dbReference type="STRING" id="226506.SAMN04488519_106226"/>
<proteinExistence type="inferred from homology"/>
<dbReference type="InterPro" id="IPR003018">
    <property type="entry name" value="GAF"/>
</dbReference>
<evidence type="ECO:0000256" key="12">
    <source>
        <dbReference type="ARBA" id="ARBA00023136"/>
    </source>
</evidence>
<comment type="catalytic activity">
    <reaction evidence="1">
        <text>ATP = 3',5'-cyclic AMP + diphosphate</text>
        <dbReference type="Rhea" id="RHEA:15389"/>
        <dbReference type="ChEBI" id="CHEBI:30616"/>
        <dbReference type="ChEBI" id="CHEBI:33019"/>
        <dbReference type="ChEBI" id="CHEBI:58165"/>
        <dbReference type="EC" id="4.6.1.1"/>
    </reaction>
</comment>
<feature type="coiled-coil region" evidence="18">
    <location>
        <begin position="1471"/>
        <end position="1498"/>
    </location>
</feature>
<dbReference type="PROSITE" id="PS00452">
    <property type="entry name" value="GUANYLATE_CYCLASE_1"/>
    <property type="match status" value="1"/>
</dbReference>
<dbReference type="Pfam" id="PF00211">
    <property type="entry name" value="Guanylate_cyc"/>
    <property type="match status" value="1"/>
</dbReference>
<dbReference type="FunFam" id="3.30.70.1230:FF:000033">
    <property type="entry name" value="Adenylate cyclase"/>
    <property type="match status" value="1"/>
</dbReference>
<dbReference type="GO" id="GO:0004672">
    <property type="term" value="F:protein kinase activity"/>
    <property type="evidence" value="ECO:0007669"/>
    <property type="project" value="InterPro"/>
</dbReference>
<evidence type="ECO:0000256" key="16">
    <source>
        <dbReference type="ARBA" id="ARBA00064436"/>
    </source>
</evidence>
<evidence type="ECO:0000256" key="17">
    <source>
        <dbReference type="RuleBase" id="RU000405"/>
    </source>
</evidence>
<keyword evidence="9" id="KW-0460">Magnesium</keyword>
<dbReference type="Proteomes" id="UP000199564">
    <property type="component" value="Unassembled WGS sequence"/>
</dbReference>
<evidence type="ECO:0000256" key="10">
    <source>
        <dbReference type="ARBA" id="ARBA00022989"/>
    </source>
</evidence>
<dbReference type="GO" id="GO:0004016">
    <property type="term" value="F:adenylate cyclase activity"/>
    <property type="evidence" value="ECO:0007669"/>
    <property type="project" value="UniProtKB-EC"/>
</dbReference>
<evidence type="ECO:0000256" key="18">
    <source>
        <dbReference type="SAM" id="Coils"/>
    </source>
</evidence>
<dbReference type="SMART" id="SM00065">
    <property type="entry name" value="GAF"/>
    <property type="match status" value="1"/>
</dbReference>
<evidence type="ECO:0000256" key="15">
    <source>
        <dbReference type="ARBA" id="ARBA00032637"/>
    </source>
</evidence>
<sequence>MKEIPQIQKLKLHYESHRSKLFTGQSESGDTILLKEDLTGDLGRLHNEAMISGRSSHNEVNSQVILYNGRVVMVREFIPGSTLKEALEKGSLDTKSFLELAIKLCHEVQDLHSKGALHNDLNPKNIIVTEDLSACQLIDYEFGSSIENIELQYEPLSTISGTIEYISPEQTGRMNRKLDQRSDYYALGATFYEMLTSQPPFVGSDLLAMIHCHLAINPVPPSQINKGIPEALDKIVLKLLEKNAEERYQSIPGLLADLNFALENWKASGKIPEFEPGLTDIASKLHISQKLYGREKEIKELSKHFKLACEGKKVLMTIGGFSGVGKSVLSQELYKESSVKNGLFLSGAFDVLDRQTPYLAFVKAFRQFAEWLLVETTEVQAHWAKKLNKDLKGLGQIILEMAPNLKHILPPQPQLVNLTGYENQQRIQFTINAFLQSLASEDTPLVLFLDDYQWANDASIELLKSLFNNYSLSHVMILVAYRDNETNEFHPFTQAIKSIKSNNLDEDYLIIKELHLAPLSLNHVGALISDTLKLESLEVASLAELIYSKTKGNPFSLNKFLESLYIKKLLEFDYDSNKWTWDIRTINAQNLSEDIVDLLLLRIRELPEEALQVIKVASVFGMEFSLFQLSLITGQHMTQIHQYLWPLIQEGSLIPVGNDYKYIPEYYGETNKDIRFRFAHARIQQAVYALLEETEESKFHFEVGQIYLNKLSQSEIAQKPIEIGLHFAIGYKEVLKAKNKEQIGWLLLDSGRKSAQSASFEGALSFTEKGIELLDDKLGNEEKFELYLGALEYSYLLRDPVKQAKFEKLAFNIADDQVKRVLVNEVIVRCLGFANLPKKAVEVAQVALKEVGIHIPDKASKIQVIFHAIKIQLLLPRKKLSKIKDIPEAKDPLALATFKLLLASLSSYFFVNISTYPLLIFQMIQLTLKKGMGPESVIGIASYGLILTTALKKPSDGYEVVKNSMELLTRPERMKYAATINMMYVSFTSHIKKNIVDSVPLTYEGYLKGLEYGNMEYACWNLFFGTALKFHVGDDYEAQHKEAMETEKFAIQYNFANQAAITQIIEKCLAVYLEESKNINEALKELPRKLEDNYKIALKETNHIFLMSYYGYIGSTLMFFGKYGEAFDYFDKLPSHSKDQPTSFFIHYYNINSGLNAVFLMFQIGSSSFRDSDLKAMIQETIDDLRSLSKLNPVCYTPYLNIFEASLEYYETKQLDHEKLEVSAENLKELKHTRYYILFAELISQFFKKEKNPKSEYWSNQAAAEAKRIGCVSKSIFLLHEEDDSTSSKASRYEFSSSSTEIGQIDTQTLVKTMEALVSEIKLEALLEKLITYAMENTGAQEGHFLINRDGKWILEVSTMANHQLHTHFPKEDLDETEAVSPAIINYAKASKEPLLIEDAFTTKPFDSDEIVKSKRLKSILCIPFINQSKISGIIYLTHSLTKNAFSKNQISLMRLMAAQIGGIIENALLYENMEKLVQERTRELEEEKQKSDALLLNILPKEIATELIKTGKASARLYEKVSVMFVDIKDFTRIAQRLSPDELVQNLQVFFTRFDEIMDEYGLEKIKTIGDAYMAAGGIPIPSEDHALRILEAARDILKFTDQYNEKSRLHNKPVFQIRIGIHLGPVVAGVVGHKKFAYDIWGDTVNIASRMESNSETGKINVSEDFFNEIKSTYACEFRGEIDVKNKGMMNMYFVNHPRTQGHVET</sequence>
<evidence type="ECO:0000259" key="20">
    <source>
        <dbReference type="PROSITE" id="PS50125"/>
    </source>
</evidence>
<organism evidence="21 22">
    <name type="scientific">Algoriphagus ornithinivorans</name>
    <dbReference type="NCBI Taxonomy" id="226506"/>
    <lineage>
        <taxon>Bacteria</taxon>
        <taxon>Pseudomonadati</taxon>
        <taxon>Bacteroidota</taxon>
        <taxon>Cytophagia</taxon>
        <taxon>Cytophagales</taxon>
        <taxon>Cyclobacteriaceae</taxon>
        <taxon>Algoriphagus</taxon>
    </lineage>
</organism>
<evidence type="ECO:0000256" key="1">
    <source>
        <dbReference type="ARBA" id="ARBA00001593"/>
    </source>
</evidence>
<dbReference type="CDD" id="cd07302">
    <property type="entry name" value="CHD"/>
    <property type="match status" value="1"/>
</dbReference>
<keyword evidence="13 17" id="KW-0456">Lyase</keyword>
<dbReference type="Pfam" id="PF01590">
    <property type="entry name" value="GAF"/>
    <property type="match status" value="1"/>
</dbReference>
<dbReference type="SUPFAM" id="SSF55781">
    <property type="entry name" value="GAF domain-like"/>
    <property type="match status" value="1"/>
</dbReference>
<keyword evidence="18" id="KW-0175">Coiled coil</keyword>
<keyword evidence="7" id="KW-0547">Nucleotide-binding</keyword>
<dbReference type="EMBL" id="FOVW01000006">
    <property type="protein sequence ID" value="SFO42180.1"/>
    <property type="molecule type" value="Genomic_DNA"/>
</dbReference>
<dbReference type="Gene3D" id="1.10.510.10">
    <property type="entry name" value="Transferase(Phosphotransferase) domain 1"/>
    <property type="match status" value="1"/>
</dbReference>
<protein>
    <recommendedName>
        <fullName evidence="4">Adenylate cyclase</fullName>
        <ecNumber evidence="3">4.6.1.1</ecNumber>
    </recommendedName>
    <alternativeName>
        <fullName evidence="14">ATP pyrophosphate-lyase</fullName>
    </alternativeName>
    <alternativeName>
        <fullName evidence="15">Adenylyl cyclase</fullName>
    </alternativeName>
</protein>